<dbReference type="SMART" id="SM01227">
    <property type="entry name" value="GCK"/>
    <property type="match status" value="1"/>
</dbReference>
<dbReference type="Gene3D" id="1.10.287.2900">
    <property type="match status" value="1"/>
</dbReference>
<keyword evidence="4" id="KW-1185">Reference proteome</keyword>
<protein>
    <recommendedName>
        <fullName evidence="2">GCK domain-containing protein</fullName>
    </recommendedName>
</protein>
<feature type="domain" description="GCK" evidence="2">
    <location>
        <begin position="87"/>
        <end position="150"/>
    </location>
</feature>
<gene>
    <name evidence="3" type="ORF">CTEN210_13753</name>
</gene>
<evidence type="ECO:0000256" key="1">
    <source>
        <dbReference type="SAM" id="MobiDB-lite"/>
    </source>
</evidence>
<feature type="region of interest" description="Disordered" evidence="1">
    <location>
        <begin position="132"/>
        <end position="158"/>
    </location>
</feature>
<evidence type="ECO:0000313" key="3">
    <source>
        <dbReference type="EMBL" id="GFH57277.1"/>
    </source>
</evidence>
<dbReference type="InterPro" id="IPR012891">
    <property type="entry name" value="GCK_dom"/>
</dbReference>
<feature type="compositionally biased region" description="Acidic residues" evidence="1">
    <location>
        <begin position="139"/>
        <end position="152"/>
    </location>
</feature>
<dbReference type="EMBL" id="BLLK01000058">
    <property type="protein sequence ID" value="GFH57277.1"/>
    <property type="molecule type" value="Genomic_DNA"/>
</dbReference>
<dbReference type="Proteomes" id="UP001054902">
    <property type="component" value="Unassembled WGS sequence"/>
</dbReference>
<organism evidence="3 4">
    <name type="scientific">Chaetoceros tenuissimus</name>
    <dbReference type="NCBI Taxonomy" id="426638"/>
    <lineage>
        <taxon>Eukaryota</taxon>
        <taxon>Sar</taxon>
        <taxon>Stramenopiles</taxon>
        <taxon>Ochrophyta</taxon>
        <taxon>Bacillariophyta</taxon>
        <taxon>Coscinodiscophyceae</taxon>
        <taxon>Chaetocerotophycidae</taxon>
        <taxon>Chaetocerotales</taxon>
        <taxon>Chaetocerotaceae</taxon>
        <taxon>Chaetoceros</taxon>
    </lineage>
</organism>
<accession>A0AAD3D4C4</accession>
<dbReference type="AlphaFoldDB" id="A0AAD3D4C4"/>
<sequence>MIHKFLARNLLNNKLFFGSRRKLKLAPVSFSAIVSTCQLNQLRRNKIITFSVFAIGSQKYISKQTALCEKDETSHELQTSYDDEEEKSCPFCRFFLESPCRDSFKLWHRCIKVSDKPTDCMKEFHPLKECMDENGISMGDEEDEDNISETESSETKSM</sequence>
<name>A0AAD3D4C4_9STRA</name>
<evidence type="ECO:0000313" key="4">
    <source>
        <dbReference type="Proteomes" id="UP001054902"/>
    </source>
</evidence>
<reference evidence="3 4" key="1">
    <citation type="journal article" date="2021" name="Sci. Rep.">
        <title>The genome of the diatom Chaetoceros tenuissimus carries an ancient integrated fragment of an extant virus.</title>
        <authorList>
            <person name="Hongo Y."/>
            <person name="Kimura K."/>
            <person name="Takaki Y."/>
            <person name="Yoshida Y."/>
            <person name="Baba S."/>
            <person name="Kobayashi G."/>
            <person name="Nagasaki K."/>
            <person name="Hano T."/>
            <person name="Tomaru Y."/>
        </authorList>
    </citation>
    <scope>NUCLEOTIDE SEQUENCE [LARGE SCALE GENOMIC DNA]</scope>
    <source>
        <strain evidence="3 4">NIES-3715</strain>
    </source>
</reference>
<comment type="caution">
    <text evidence="3">The sequence shown here is derived from an EMBL/GenBank/DDBJ whole genome shotgun (WGS) entry which is preliminary data.</text>
</comment>
<evidence type="ECO:0000259" key="2">
    <source>
        <dbReference type="SMART" id="SM01227"/>
    </source>
</evidence>
<proteinExistence type="predicted"/>